<sequence>MPFIKRSKWETLIKKPFTFKSAWRMFDDKIKYCPECMHSDAIKYGICYPHREHQFRYINICAIHECSLITSCNLCSKDYSLKGDLPLNLALVPRCSSGHMVPRNGLHPGELDPFEIWMVESLRLMIDHYTEIDAEKLIEKFIPILAKSGYIGIKGAILKRKVIEDMIAFFGTKLLHKYGLNEKILLEQTVIVKLFTPNNLHTNIYLYLFLVKFLIGDFKKLILCDLEYSTRLPFDKGPWLCKNRICPSYNLPVITGCIRIVKKRISGQFTCSICGYSYIQRFESFIDNSAKKVLLVDFGFLWRETVTKMLSENMPIVYISKKIGSAKATVKKFKLNILNTNRSLMPKNIEPLKDEFINLMHIGNFTSRCEVRNQFGLQKFNNLMKTEREWMENLLPKKKSSKYRDYRQLDIESYESVKKAYEQLLIENPNRRISKTLILNRTSKLLYSRIRNKVDCFSKTNQLLEGLIEQRDSYLKRVFPVVLKRFENSPQNKTLTWPLIINQLHHGYLNASPEIKEWVLQKIEEYQSDKNKL</sequence>
<protein>
    <recommendedName>
        <fullName evidence="5">Transposon Tn7 transposition protein TnsD C-termianl domain-containing protein</fullName>
    </recommendedName>
</protein>
<feature type="domain" description="TniQ" evidence="1">
    <location>
        <begin position="21"/>
        <end position="68"/>
    </location>
</feature>
<evidence type="ECO:0000313" key="4">
    <source>
        <dbReference type="Proteomes" id="UP000467637"/>
    </source>
</evidence>
<evidence type="ECO:0008006" key="5">
    <source>
        <dbReference type="Google" id="ProtNLM"/>
    </source>
</evidence>
<dbReference type="EMBL" id="WSEM01000003">
    <property type="protein sequence ID" value="MVQ33386.1"/>
    <property type="molecule type" value="Genomic_DNA"/>
</dbReference>
<reference evidence="3 4" key="1">
    <citation type="submission" date="2019-12" db="EMBL/GenBank/DDBJ databases">
        <authorList>
            <person name="Huq M.A."/>
        </authorList>
    </citation>
    <scope>NUCLEOTIDE SEQUENCE [LARGE SCALE GENOMIC DNA]</scope>
    <source>
        <strain evidence="3 4">MAH-34</strain>
    </source>
</reference>
<dbReference type="Proteomes" id="UP000467637">
    <property type="component" value="Unassembled WGS sequence"/>
</dbReference>
<gene>
    <name evidence="3" type="ORF">GON05_01875</name>
</gene>
<name>A0ABW9U1I9_9BACL</name>
<dbReference type="InterPro" id="IPR009492">
    <property type="entry name" value="TniQ"/>
</dbReference>
<accession>A0ABW9U1I9</accession>
<dbReference type="Pfam" id="PF15978">
    <property type="entry name" value="TnsD"/>
    <property type="match status" value="1"/>
</dbReference>
<proteinExistence type="predicted"/>
<evidence type="ECO:0000259" key="1">
    <source>
        <dbReference type="Pfam" id="PF06527"/>
    </source>
</evidence>
<feature type="domain" description="Transposon Tn7 transposition protein TnsD C-terminal" evidence="2">
    <location>
        <begin position="128"/>
        <end position="445"/>
    </location>
</feature>
<keyword evidence="4" id="KW-1185">Reference proteome</keyword>
<dbReference type="InterPro" id="IPR032750">
    <property type="entry name" value="TnsD_C"/>
</dbReference>
<dbReference type="Pfam" id="PF06527">
    <property type="entry name" value="TniQ"/>
    <property type="match status" value="1"/>
</dbReference>
<comment type="caution">
    <text evidence="3">The sequence shown here is derived from an EMBL/GenBank/DDBJ whole genome shotgun (WGS) entry which is preliminary data.</text>
</comment>
<evidence type="ECO:0000313" key="3">
    <source>
        <dbReference type="EMBL" id="MVQ33386.1"/>
    </source>
</evidence>
<organism evidence="3 4">
    <name type="scientific">Paenibacillus anseongense</name>
    <dbReference type="NCBI Taxonomy" id="2682845"/>
    <lineage>
        <taxon>Bacteria</taxon>
        <taxon>Bacillati</taxon>
        <taxon>Bacillota</taxon>
        <taxon>Bacilli</taxon>
        <taxon>Bacillales</taxon>
        <taxon>Paenibacillaceae</taxon>
        <taxon>Paenibacillus</taxon>
    </lineage>
</organism>
<evidence type="ECO:0000259" key="2">
    <source>
        <dbReference type="Pfam" id="PF15978"/>
    </source>
</evidence>